<dbReference type="InterPro" id="IPR025638">
    <property type="entry name" value="DUF4336"/>
</dbReference>
<evidence type="ECO:0000313" key="1">
    <source>
        <dbReference type="EMBL" id="OEJ75520.1"/>
    </source>
</evidence>
<comment type="caution">
    <text evidence="1">The sequence shown here is derived from an EMBL/GenBank/DDBJ whole genome shotgun (WGS) entry which is preliminary data.</text>
</comment>
<dbReference type="PANTHER" id="PTHR33835">
    <property type="entry name" value="YALI0C07656P"/>
    <property type="match status" value="1"/>
</dbReference>
<dbReference type="InterPro" id="IPR036866">
    <property type="entry name" value="RibonucZ/Hydroxyglut_hydro"/>
</dbReference>
<reference evidence="1" key="1">
    <citation type="submission" date="2016-09" db="EMBL/GenBank/DDBJ databases">
        <title>Draft genome of thermotolerant cyanobacterium Desertifilum sp. strain IPPAS B-1220.</title>
        <authorList>
            <person name="Sinetova M.A."/>
            <person name="Bolakhan K."/>
            <person name="Zayadan B.K."/>
            <person name="Mironov K.S."/>
            <person name="Ustinova V."/>
            <person name="Kupriyanova E.V."/>
            <person name="Sidorov R.A."/>
            <person name="Skrypnik A.N."/>
            <person name="Gogoleva N.E."/>
            <person name="Gogolev Y.V."/>
            <person name="Los D.A."/>
        </authorList>
    </citation>
    <scope>NUCLEOTIDE SEQUENCE [LARGE SCALE GENOMIC DNA]</scope>
    <source>
        <strain evidence="1">IPPAS B-1220</strain>
    </source>
</reference>
<gene>
    <name evidence="1" type="ORF">BH720_09050</name>
</gene>
<dbReference type="OrthoDB" id="450111at2"/>
<dbReference type="Pfam" id="PF14234">
    <property type="entry name" value="DUF4336"/>
    <property type="match status" value="1"/>
</dbReference>
<name>A0A1E5QLL2_9CYAN</name>
<accession>A0A1E5QLL2</accession>
<proteinExistence type="predicted"/>
<protein>
    <submittedName>
        <fullName evidence="1">DUF4336 domain-containing protein</fullName>
    </submittedName>
</protein>
<dbReference type="PANTHER" id="PTHR33835:SF1">
    <property type="entry name" value="METALLO-BETA-LACTAMASE DOMAIN-CONTAINING PROTEIN"/>
    <property type="match status" value="1"/>
</dbReference>
<dbReference type="EMBL" id="MJGC01000049">
    <property type="protein sequence ID" value="OEJ75520.1"/>
    <property type="molecule type" value="Genomic_DNA"/>
</dbReference>
<dbReference type="STRING" id="1781255.BH720_09050"/>
<organism evidence="1">
    <name type="scientific">Desertifilum tharense IPPAS B-1220</name>
    <dbReference type="NCBI Taxonomy" id="1781255"/>
    <lineage>
        <taxon>Bacteria</taxon>
        <taxon>Bacillati</taxon>
        <taxon>Cyanobacteriota</taxon>
        <taxon>Cyanophyceae</taxon>
        <taxon>Desertifilales</taxon>
        <taxon>Desertifilaceae</taxon>
        <taxon>Desertifilum</taxon>
    </lineage>
</organism>
<dbReference type="RefSeq" id="WP_069966864.1">
    <property type="nucleotide sequence ID" value="NZ_CM124774.1"/>
</dbReference>
<sequence>MKLYEPINTLKAVAENLWIVDGPIVRMAMYGTRIPFPTRMTIVRLNNGDLWCHSPIELSPELQPQIEALGTVKHLISPNKIHYAHIGAWSKVYPDAIAWASPGVRERAKQQKIEVEFQADLQDKPPPEWVTELDQLIFRGSRFMDEVVFFHRPSSTLILTDLIENFEPQKVPWYYRWMLAIGGNVDPDGKTPRDLQFTFWGNQEQARQCFQQMLAWNPQKVIVAHGRWYENNGTAELNRAFRWL</sequence>
<dbReference type="AlphaFoldDB" id="A0A1E5QLL2"/>
<dbReference type="SUPFAM" id="SSF56281">
    <property type="entry name" value="Metallo-hydrolase/oxidoreductase"/>
    <property type="match status" value="1"/>
</dbReference>